<feature type="region of interest" description="Disordered" evidence="6">
    <location>
        <begin position="364"/>
        <end position="393"/>
    </location>
</feature>
<evidence type="ECO:0000256" key="4">
    <source>
        <dbReference type="ARBA" id="ARBA00022737"/>
    </source>
</evidence>
<dbReference type="PhylomeDB" id="A0A0D2VSQ3"/>
<accession>A0A0D2VSQ3</accession>
<dbReference type="STRING" id="595528.A0A0D2VSQ3"/>
<dbReference type="RefSeq" id="XP_004347587.2">
    <property type="nucleotide sequence ID" value="XM_004347537.2"/>
</dbReference>
<dbReference type="eggNOG" id="KOG2023">
    <property type="taxonomic scope" value="Eukaryota"/>
</dbReference>
<name>A0A0D2VSQ3_CAPO3</name>
<dbReference type="InParanoid" id="A0A0D2VSQ3"/>
<organism evidence="7 8">
    <name type="scientific">Capsaspora owczarzaki (strain ATCC 30864)</name>
    <dbReference type="NCBI Taxonomy" id="595528"/>
    <lineage>
        <taxon>Eukaryota</taxon>
        <taxon>Filasterea</taxon>
        <taxon>Capsaspora</taxon>
    </lineage>
</organism>
<dbReference type="FunCoup" id="A0A0D2VSQ3">
    <property type="interactions" value="866"/>
</dbReference>
<dbReference type="PANTHER" id="PTHR10527">
    <property type="entry name" value="IMPORTIN BETA"/>
    <property type="match status" value="1"/>
</dbReference>
<evidence type="ECO:0000256" key="3">
    <source>
        <dbReference type="ARBA" id="ARBA00022490"/>
    </source>
</evidence>
<evidence type="ECO:0000313" key="8">
    <source>
        <dbReference type="Proteomes" id="UP000008743"/>
    </source>
</evidence>
<dbReference type="GO" id="GO:0006606">
    <property type="term" value="P:protein import into nucleus"/>
    <property type="evidence" value="ECO:0007669"/>
    <property type="project" value="InterPro"/>
</dbReference>
<dbReference type="GO" id="GO:0005737">
    <property type="term" value="C:cytoplasm"/>
    <property type="evidence" value="ECO:0007669"/>
    <property type="project" value="UniProtKB-SubCell"/>
</dbReference>
<protein>
    <submittedName>
        <fullName evidence="7">Importin beta-2</fullName>
    </submittedName>
</protein>
<comment type="subcellular location">
    <subcellularLocation>
        <location evidence="1">Cytoplasm</location>
    </subcellularLocation>
</comment>
<dbReference type="Proteomes" id="UP000008743">
    <property type="component" value="Unassembled WGS sequence"/>
</dbReference>
<dbReference type="Gene3D" id="1.25.10.10">
    <property type="entry name" value="Leucine-rich Repeat Variant"/>
    <property type="match status" value="1"/>
</dbReference>
<dbReference type="InterPro" id="IPR011989">
    <property type="entry name" value="ARM-like"/>
</dbReference>
<sequence length="921" mass="101534">MVDWQPDPQIYMRLRELLTASHLNPNQLSVRHGLEQLVLVPDWNNYLATVFAIDTSANEPDRTLAGLMLKNDITGFIFNSLRPPQEQDSTVLPISDACLAYIKRTCISMLAAPSKQARTTFAMIASAIIVHSASHLDAWPELAYAIPSALESEDINLLDGAITCISVLTEDAISFAKTELLATLDARFALKLMQLFQVPVSQIQSSSIQCIKSMIAAETSVVSQHTALLVQSIFAAVGSMSDQVITLLVCQLLVELIEKDFAAVAATEHFQTVIEFMLHCTMQPQEAIALESCEFWIAAIADHADRNSAISATARQAFRLYLPRLLPALLYRMEYSARELQELERAMATPVAAEYGHFVRPRTHEAAHSGANNADDDDDDDDDDGDDDDDEEFGDKDWTLRKCAASALDLFAHLFSGTLWEQLLPLLYDMLRSPEWKQREVGILALGAVAEGCQGSMQNALPQLVPFLLASLSDQQPLLIRSISCWTLMRYSSWVADNHAGTPENPNIFFEVLQGFLHCVNTTARRLQETACSALAAFEDNAGDLLVPHLEMIISTLVHVLPSYEGRALTILYDVIGSLAEAVGSELNQPHLAEMLMRPLIHRWQTVEPSALEQWSLPLLECLAATCRALQTGFIPFAPMTLQKCVVIIQSGLRVLAEIPTEQFEQDAVIAALDMLSALAEGLDTQFESTLSEGIPFVIQLLPLCHGSFNPDIQLSVFSLIGDFAQTCFGRIQPSAVPLMQMLREGLNPQYPSTCNNAAWAIGELAVKLEADFAPFVPTILPVLINILAQIKSPRSLPETTALAIGRIGLACPDLVAPHLHLFAEKWCTSTRGIKDNMEKDSAFRGMYALVSRNPHAIVPAFAFFCDAIASWDEANIQPDLKLAYSQALLTFKSGFGDGWQQLFAQFPPALRERLALQWGL</sequence>
<evidence type="ECO:0000256" key="6">
    <source>
        <dbReference type="SAM" id="MobiDB-lite"/>
    </source>
</evidence>
<feature type="compositionally biased region" description="Acidic residues" evidence="6">
    <location>
        <begin position="374"/>
        <end position="393"/>
    </location>
</feature>
<gene>
    <name evidence="7" type="ORF">CAOG_004836</name>
</gene>
<keyword evidence="2" id="KW-0813">Transport</keyword>
<proteinExistence type="predicted"/>
<evidence type="ECO:0000313" key="7">
    <source>
        <dbReference type="EMBL" id="KJE94152.1"/>
    </source>
</evidence>
<dbReference type="SUPFAM" id="SSF48371">
    <property type="entry name" value="ARM repeat"/>
    <property type="match status" value="1"/>
</dbReference>
<dbReference type="Pfam" id="PF13513">
    <property type="entry name" value="HEAT_EZ"/>
    <property type="match status" value="1"/>
</dbReference>
<dbReference type="EMBL" id="KE346366">
    <property type="protein sequence ID" value="KJE94152.1"/>
    <property type="molecule type" value="Genomic_DNA"/>
</dbReference>
<keyword evidence="8" id="KW-1185">Reference proteome</keyword>
<evidence type="ECO:0000256" key="1">
    <source>
        <dbReference type="ARBA" id="ARBA00004496"/>
    </source>
</evidence>
<dbReference type="InterPro" id="IPR040122">
    <property type="entry name" value="Importin_beta"/>
</dbReference>
<dbReference type="AlphaFoldDB" id="A0A0D2VSQ3"/>
<keyword evidence="3" id="KW-0963">Cytoplasm</keyword>
<keyword evidence="4" id="KW-0677">Repeat</keyword>
<reference evidence="8" key="1">
    <citation type="submission" date="2011-02" db="EMBL/GenBank/DDBJ databases">
        <title>The Genome Sequence of Capsaspora owczarzaki ATCC 30864.</title>
        <authorList>
            <person name="Russ C."/>
            <person name="Cuomo C."/>
            <person name="Burger G."/>
            <person name="Gray M.W."/>
            <person name="Holland P.W.H."/>
            <person name="King N."/>
            <person name="Lang F.B.F."/>
            <person name="Roger A.J."/>
            <person name="Ruiz-Trillo I."/>
            <person name="Young S.K."/>
            <person name="Zeng Q."/>
            <person name="Gargeya S."/>
            <person name="Alvarado L."/>
            <person name="Berlin A."/>
            <person name="Chapman S.B."/>
            <person name="Chen Z."/>
            <person name="Freedman E."/>
            <person name="Gellesch M."/>
            <person name="Goldberg J."/>
            <person name="Griggs A."/>
            <person name="Gujja S."/>
            <person name="Heilman E."/>
            <person name="Heiman D."/>
            <person name="Howarth C."/>
            <person name="Mehta T."/>
            <person name="Neiman D."/>
            <person name="Pearson M."/>
            <person name="Roberts A."/>
            <person name="Saif S."/>
            <person name="Shea T."/>
            <person name="Shenoy N."/>
            <person name="Sisk P."/>
            <person name="Stolte C."/>
            <person name="Sykes S."/>
            <person name="White J."/>
            <person name="Yandava C."/>
            <person name="Haas B."/>
            <person name="Nusbaum C."/>
            <person name="Birren B."/>
        </authorList>
    </citation>
    <scope>NUCLEOTIDE SEQUENCE</scope>
    <source>
        <strain evidence="8">ATCC 30864</strain>
    </source>
</reference>
<keyword evidence="5" id="KW-0653">Protein transport</keyword>
<evidence type="ECO:0000256" key="5">
    <source>
        <dbReference type="ARBA" id="ARBA00022927"/>
    </source>
</evidence>
<dbReference type="OrthoDB" id="951172at2759"/>
<evidence type="ECO:0000256" key="2">
    <source>
        <dbReference type="ARBA" id="ARBA00022448"/>
    </source>
</evidence>
<dbReference type="InterPro" id="IPR016024">
    <property type="entry name" value="ARM-type_fold"/>
</dbReference>